<dbReference type="AlphaFoldDB" id="A0A844QJC3"/>
<dbReference type="GO" id="GO:0051537">
    <property type="term" value="F:2 iron, 2 sulfur cluster binding"/>
    <property type="evidence" value="ECO:0007669"/>
    <property type="project" value="UniProtKB-KW"/>
</dbReference>
<dbReference type="RefSeq" id="WP_156714513.1">
    <property type="nucleotide sequence ID" value="NZ_WPHG01000005.1"/>
</dbReference>
<evidence type="ECO:0000256" key="5">
    <source>
        <dbReference type="ARBA" id="ARBA00023014"/>
    </source>
</evidence>
<dbReference type="InterPro" id="IPR002888">
    <property type="entry name" value="2Fe-2S-bd"/>
</dbReference>
<dbReference type="SUPFAM" id="SSF47741">
    <property type="entry name" value="CO dehydrogenase ISP C-domain like"/>
    <property type="match status" value="1"/>
</dbReference>
<dbReference type="SUPFAM" id="SSF54292">
    <property type="entry name" value="2Fe-2S ferredoxin-like"/>
    <property type="match status" value="1"/>
</dbReference>
<dbReference type="GO" id="GO:0016491">
    <property type="term" value="F:oxidoreductase activity"/>
    <property type="evidence" value="ECO:0007669"/>
    <property type="project" value="UniProtKB-KW"/>
</dbReference>
<keyword evidence="2" id="KW-0479">Metal-binding</keyword>
<keyword evidence="1" id="KW-0001">2Fe-2S</keyword>
<evidence type="ECO:0000313" key="8">
    <source>
        <dbReference type="Proteomes" id="UP000463224"/>
    </source>
</evidence>
<dbReference type="PROSITE" id="PS51085">
    <property type="entry name" value="2FE2S_FER_2"/>
    <property type="match status" value="1"/>
</dbReference>
<dbReference type="InterPro" id="IPR036884">
    <property type="entry name" value="2Fe-2S-bd_dom_sf"/>
</dbReference>
<feature type="domain" description="2Fe-2S ferredoxin-type" evidence="6">
    <location>
        <begin position="3"/>
        <end position="79"/>
    </location>
</feature>
<dbReference type="FunFam" id="3.10.20.30:FF:000020">
    <property type="entry name" value="Xanthine dehydrogenase iron-sulfur subunit"/>
    <property type="match status" value="1"/>
</dbReference>
<dbReference type="CDD" id="cd00207">
    <property type="entry name" value="fer2"/>
    <property type="match status" value="1"/>
</dbReference>
<comment type="caution">
    <text evidence="7">The sequence shown here is derived from an EMBL/GenBank/DDBJ whole genome shotgun (WGS) entry which is preliminary data.</text>
</comment>
<dbReference type="Pfam" id="PF01799">
    <property type="entry name" value="Fer2_2"/>
    <property type="match status" value="1"/>
</dbReference>
<keyword evidence="8" id="KW-1185">Reference proteome</keyword>
<evidence type="ECO:0000256" key="3">
    <source>
        <dbReference type="ARBA" id="ARBA00023002"/>
    </source>
</evidence>
<proteinExistence type="predicted"/>
<dbReference type="InterPro" id="IPR036010">
    <property type="entry name" value="2Fe-2S_ferredoxin-like_sf"/>
</dbReference>
<keyword evidence="4" id="KW-0408">Iron</keyword>
<dbReference type="InterPro" id="IPR006058">
    <property type="entry name" value="2Fe2S_fd_BS"/>
</dbReference>
<gene>
    <name evidence="7" type="ORF">GN330_19285</name>
</gene>
<evidence type="ECO:0000256" key="4">
    <source>
        <dbReference type="ARBA" id="ARBA00023004"/>
    </source>
</evidence>
<reference evidence="7 8" key="1">
    <citation type="submission" date="2019-12" db="EMBL/GenBank/DDBJ databases">
        <title>Nitratireductor arenosus sp. nov., Isolated from sea sand, Jeju island, South Korea.</title>
        <authorList>
            <person name="Kim W."/>
        </authorList>
    </citation>
    <scope>NUCLEOTIDE SEQUENCE [LARGE SCALE GENOMIC DNA]</scope>
    <source>
        <strain evidence="7 8">CAU 1489</strain>
    </source>
</reference>
<dbReference type="FunFam" id="1.10.150.120:FF:000003">
    <property type="entry name" value="Carbon monoxide dehydrogenase, small subunit"/>
    <property type="match status" value="1"/>
</dbReference>
<dbReference type="PANTHER" id="PTHR44379:SF5">
    <property type="entry name" value="OXIDOREDUCTASE WITH IRON-SULFUR SUBUNIT"/>
    <property type="match status" value="1"/>
</dbReference>
<dbReference type="Proteomes" id="UP000463224">
    <property type="component" value="Unassembled WGS sequence"/>
</dbReference>
<dbReference type="Gene3D" id="1.10.150.120">
    <property type="entry name" value="[2Fe-2S]-binding domain"/>
    <property type="match status" value="1"/>
</dbReference>
<accession>A0A844QJC3</accession>
<keyword evidence="3" id="KW-0560">Oxidoreductase</keyword>
<protein>
    <submittedName>
        <fullName evidence="7">2Fe-2S iron-sulfur cluster binding domain-containing protein</fullName>
    </submittedName>
</protein>
<name>A0A844QJC3_9HYPH</name>
<evidence type="ECO:0000259" key="6">
    <source>
        <dbReference type="PROSITE" id="PS51085"/>
    </source>
</evidence>
<dbReference type="InterPro" id="IPR012675">
    <property type="entry name" value="Beta-grasp_dom_sf"/>
</dbReference>
<dbReference type="InterPro" id="IPR051452">
    <property type="entry name" value="Diverse_Oxidoreductases"/>
</dbReference>
<dbReference type="PANTHER" id="PTHR44379">
    <property type="entry name" value="OXIDOREDUCTASE WITH IRON-SULFUR SUBUNIT"/>
    <property type="match status" value="1"/>
</dbReference>
<dbReference type="PROSITE" id="PS00197">
    <property type="entry name" value="2FE2S_FER_1"/>
    <property type="match status" value="1"/>
</dbReference>
<dbReference type="EMBL" id="WPHG01000005">
    <property type="protein sequence ID" value="MVA99395.1"/>
    <property type="molecule type" value="Genomic_DNA"/>
</dbReference>
<dbReference type="GO" id="GO:0046872">
    <property type="term" value="F:metal ion binding"/>
    <property type="evidence" value="ECO:0007669"/>
    <property type="project" value="UniProtKB-KW"/>
</dbReference>
<evidence type="ECO:0000256" key="2">
    <source>
        <dbReference type="ARBA" id="ARBA00022723"/>
    </source>
</evidence>
<evidence type="ECO:0000313" key="7">
    <source>
        <dbReference type="EMBL" id="MVA99395.1"/>
    </source>
</evidence>
<dbReference type="Gene3D" id="3.10.20.30">
    <property type="match status" value="1"/>
</dbReference>
<dbReference type="Pfam" id="PF00111">
    <property type="entry name" value="Fer2"/>
    <property type="match status" value="1"/>
</dbReference>
<keyword evidence="5" id="KW-0411">Iron-sulfur</keyword>
<sequence>MTRIVTMTVNGEERELPSPVNRTLLDVLRAEGGLTGTKKGCDVGDCGACTVIMDGKPVNACLVLAVEAEGADILTIEGLQHGPDRPHLLQEKFMEHGGAQCGFCTPGIVMMAKALLDETPAPSEDEIRFALAGNICRCTGYTKIIEAVQDAADEMNKARAQ</sequence>
<organism evidence="7 8">
    <name type="scientific">Nitratireductor arenosus</name>
    <dbReference type="NCBI Taxonomy" id="2682096"/>
    <lineage>
        <taxon>Bacteria</taxon>
        <taxon>Pseudomonadati</taxon>
        <taxon>Pseudomonadota</taxon>
        <taxon>Alphaproteobacteria</taxon>
        <taxon>Hyphomicrobiales</taxon>
        <taxon>Phyllobacteriaceae</taxon>
        <taxon>Nitratireductor</taxon>
    </lineage>
</organism>
<evidence type="ECO:0000256" key="1">
    <source>
        <dbReference type="ARBA" id="ARBA00022714"/>
    </source>
</evidence>
<dbReference type="InterPro" id="IPR001041">
    <property type="entry name" value="2Fe-2S_ferredoxin-type"/>
</dbReference>